<evidence type="ECO:0000256" key="1">
    <source>
        <dbReference type="ARBA" id="ARBA00006432"/>
    </source>
</evidence>
<keyword evidence="4" id="KW-0067">ATP-binding</keyword>
<keyword evidence="2" id="KW-0436">Ligase</keyword>
<accession>A0ABV1R5C5</accession>
<dbReference type="InterPro" id="IPR042099">
    <property type="entry name" value="ANL_N_sf"/>
</dbReference>
<name>A0ABV1R5C5_9HYPH</name>
<evidence type="ECO:0000259" key="5">
    <source>
        <dbReference type="Pfam" id="PF00501"/>
    </source>
</evidence>
<keyword evidence="8" id="KW-1185">Reference proteome</keyword>
<dbReference type="PANTHER" id="PTHR43605">
    <property type="entry name" value="ACYL-COENZYME A SYNTHETASE"/>
    <property type="match status" value="1"/>
</dbReference>
<dbReference type="Pfam" id="PF13193">
    <property type="entry name" value="AMP-binding_C"/>
    <property type="match status" value="1"/>
</dbReference>
<evidence type="ECO:0000259" key="6">
    <source>
        <dbReference type="Pfam" id="PF13193"/>
    </source>
</evidence>
<dbReference type="SUPFAM" id="SSF56801">
    <property type="entry name" value="Acetyl-CoA synthetase-like"/>
    <property type="match status" value="1"/>
</dbReference>
<dbReference type="RefSeq" id="WP_350379334.1">
    <property type="nucleotide sequence ID" value="NZ_JBELQD010000019.1"/>
</dbReference>
<feature type="domain" description="AMP-dependent synthetase/ligase" evidence="5">
    <location>
        <begin position="37"/>
        <end position="391"/>
    </location>
</feature>
<dbReference type="Gene3D" id="3.30.300.30">
    <property type="match status" value="1"/>
</dbReference>
<evidence type="ECO:0000256" key="3">
    <source>
        <dbReference type="ARBA" id="ARBA00022741"/>
    </source>
</evidence>
<proteinExistence type="inferred from homology"/>
<evidence type="ECO:0000256" key="4">
    <source>
        <dbReference type="ARBA" id="ARBA00022840"/>
    </source>
</evidence>
<dbReference type="InterPro" id="IPR000873">
    <property type="entry name" value="AMP-dep_synth/lig_dom"/>
</dbReference>
<dbReference type="InterPro" id="IPR045851">
    <property type="entry name" value="AMP-bd_C_sf"/>
</dbReference>
<protein>
    <submittedName>
        <fullName evidence="7">AMP-binding protein</fullName>
    </submittedName>
</protein>
<dbReference type="EMBL" id="JBELQD010000019">
    <property type="protein sequence ID" value="MER2290033.1"/>
    <property type="molecule type" value="Genomic_DNA"/>
</dbReference>
<evidence type="ECO:0000313" key="7">
    <source>
        <dbReference type="EMBL" id="MER2290033.1"/>
    </source>
</evidence>
<evidence type="ECO:0000313" key="8">
    <source>
        <dbReference type="Proteomes" id="UP001432995"/>
    </source>
</evidence>
<evidence type="ECO:0000256" key="2">
    <source>
        <dbReference type="ARBA" id="ARBA00022598"/>
    </source>
</evidence>
<dbReference type="Proteomes" id="UP001432995">
    <property type="component" value="Unassembled WGS sequence"/>
</dbReference>
<dbReference type="InterPro" id="IPR025110">
    <property type="entry name" value="AMP-bd_C"/>
</dbReference>
<keyword evidence="3" id="KW-0547">Nucleotide-binding</keyword>
<dbReference type="InterPro" id="IPR051087">
    <property type="entry name" value="Mitochondrial_ACSM"/>
</dbReference>
<reference evidence="7" key="1">
    <citation type="submission" date="2024-06" db="EMBL/GenBank/DDBJ databases">
        <authorList>
            <person name="Campbell A.G."/>
        </authorList>
    </citation>
    <scope>NUCLEOTIDE SEQUENCE</scope>
    <source>
        <strain evidence="7">EM17</strain>
    </source>
</reference>
<dbReference type="Pfam" id="PF00501">
    <property type="entry name" value="AMP-binding"/>
    <property type="match status" value="1"/>
</dbReference>
<dbReference type="Gene3D" id="3.40.50.12780">
    <property type="entry name" value="N-terminal domain of ligase-like"/>
    <property type="match status" value="1"/>
</dbReference>
<comment type="similarity">
    <text evidence="1">Belongs to the ATP-dependent AMP-binding enzyme family.</text>
</comment>
<sequence length="557" mass="59755">MPAEQAKPLASRVQELVALYRDPKASVAHLLCDQYAPDRLAYRVVGSDLEATDLTYGKLRTESEKFAAALADLGVGPGDRVATLMGKGTEYLIALMGIWRLGAVHVPIFTAFAPPAIAFRLKGSGAKVVICDAGQQDKLRPGEDIPADPPWRVVTTAPPAVASAGTLSFHAILAAQAPGRPAAVLGGDAPIIQIYTSGTTGTPKGVVVPTRALAGFRAYAEFGLGVLPDDLYWCAADPGWAYGLYFGVLGSFTTGVPSLLLTAGFDAKATFEVLARYKVTNFTAAPTVYRSLRAYEGPRPEIRSLRCASSAGEPLTPEVNEWAGEALGVTVHDHYGQTEAGMLLNNHHHPELRGPVKPGSMGTPLPGWSLLVLKNQEDAIAPDGELGRVAVEVKDSPLAWFSGYVSDPLKSAEKFAGGGRWYLTGDAGRRDEDGYFHFSSRDDDVIIMAGYRIGPFEIESIIVTHPAVNECAVIAVPDATRGEVLEAYVVLRPGEEGGPDQVKSIQNWVKTRYAAHAFPRQVHFTEALPKTPSGKVQRFVLRQQRREQMTQNVAAAS</sequence>
<comment type="caution">
    <text evidence="7">The sequence shown here is derived from an EMBL/GenBank/DDBJ whole genome shotgun (WGS) entry which is preliminary data.</text>
</comment>
<gene>
    <name evidence="7" type="ORF">ABS770_17345</name>
</gene>
<feature type="domain" description="AMP-binding enzyme C-terminal" evidence="6">
    <location>
        <begin position="457"/>
        <end position="535"/>
    </location>
</feature>
<dbReference type="PANTHER" id="PTHR43605:SF10">
    <property type="entry name" value="ACYL-COA SYNTHETASE MEDIUM CHAIN FAMILY MEMBER 3"/>
    <property type="match status" value="1"/>
</dbReference>
<organism evidence="7 8">
    <name type="scientific">Methylobacterium brachiatum</name>
    <dbReference type="NCBI Taxonomy" id="269660"/>
    <lineage>
        <taxon>Bacteria</taxon>
        <taxon>Pseudomonadati</taxon>
        <taxon>Pseudomonadota</taxon>
        <taxon>Alphaproteobacteria</taxon>
        <taxon>Hyphomicrobiales</taxon>
        <taxon>Methylobacteriaceae</taxon>
        <taxon>Methylobacterium</taxon>
    </lineage>
</organism>